<keyword evidence="7" id="KW-0560">Oxidoreductase</keyword>
<dbReference type="GO" id="GO:0046872">
    <property type="term" value="F:metal ion binding"/>
    <property type="evidence" value="ECO:0007669"/>
    <property type="project" value="UniProtKB-KW"/>
</dbReference>
<dbReference type="EMBL" id="CAJNOB010000036">
    <property type="protein sequence ID" value="CAF0701723.1"/>
    <property type="molecule type" value="Genomic_DNA"/>
</dbReference>
<evidence type="ECO:0000256" key="5">
    <source>
        <dbReference type="SAM" id="Phobius"/>
    </source>
</evidence>
<evidence type="ECO:0000259" key="6">
    <source>
        <dbReference type="PROSITE" id="PS51007"/>
    </source>
</evidence>
<proteinExistence type="predicted"/>
<dbReference type="GO" id="GO:0020037">
    <property type="term" value="F:heme binding"/>
    <property type="evidence" value="ECO:0007669"/>
    <property type="project" value="InterPro"/>
</dbReference>
<keyword evidence="8" id="KW-1185">Reference proteome</keyword>
<keyword evidence="5" id="KW-0472">Membrane</keyword>
<evidence type="ECO:0000256" key="3">
    <source>
        <dbReference type="ARBA" id="ARBA00023004"/>
    </source>
</evidence>
<evidence type="ECO:0000313" key="7">
    <source>
        <dbReference type="EMBL" id="CAF0701723.1"/>
    </source>
</evidence>
<keyword evidence="3 4" id="KW-0408">Iron</keyword>
<evidence type="ECO:0000256" key="2">
    <source>
        <dbReference type="ARBA" id="ARBA00022723"/>
    </source>
</evidence>
<keyword evidence="1 4" id="KW-0349">Heme</keyword>
<dbReference type="Proteomes" id="UP000663859">
    <property type="component" value="Unassembled WGS sequence"/>
</dbReference>
<dbReference type="GO" id="GO:0016966">
    <property type="term" value="F:nitric oxide reductase activity"/>
    <property type="evidence" value="ECO:0007669"/>
    <property type="project" value="UniProtKB-EC"/>
</dbReference>
<name>A0A8J2BRG5_9BACT</name>
<accession>A0A8J2BRG5</accession>
<dbReference type="AlphaFoldDB" id="A0A8J2BRG5"/>
<gene>
    <name evidence="7" type="primary">norC</name>
    <name evidence="7" type="ORF">MPNT_410004</name>
</gene>
<feature type="domain" description="Cytochrome c" evidence="6">
    <location>
        <begin position="111"/>
        <end position="206"/>
    </location>
</feature>
<dbReference type="InterPro" id="IPR009056">
    <property type="entry name" value="Cyt_c-like_dom"/>
</dbReference>
<sequence length="226" mass="25671">MEYSWIEITVAALFLTAAITLWISRGSGWLSWRFWRNAMVVSSLVMSGILLWLTVDTVNKVRPGAGRVPPWTVINHEIGLQWDPERRWEVPVIGKETGFFGKVYSPQEAYALINKGKLTIQSRNCMECHTLLGNGAYFAPDLTRSWLDPWWKERIMPIVGAKTREAAMKAWLINPPQYPQGKRIMPNLGLTDEELTAVVAFLKWMSAINTNGFPPYFGQKGRTGGR</sequence>
<dbReference type="PROSITE" id="PS51007">
    <property type="entry name" value="CYTC"/>
    <property type="match status" value="1"/>
</dbReference>
<protein>
    <submittedName>
        <fullName evidence="7">Nitric oxide reductase, subunit C</fullName>
        <ecNumber evidence="7">1.7.2.5</ecNumber>
    </submittedName>
</protein>
<keyword evidence="5" id="KW-1133">Transmembrane helix</keyword>
<dbReference type="InterPro" id="IPR036909">
    <property type="entry name" value="Cyt_c-like_dom_sf"/>
</dbReference>
<dbReference type="RefSeq" id="WP_174583468.1">
    <property type="nucleotide sequence ID" value="NZ_CAJNOB010000036.1"/>
</dbReference>
<dbReference type="SUPFAM" id="SSF46626">
    <property type="entry name" value="Cytochrome c"/>
    <property type="match status" value="1"/>
</dbReference>
<dbReference type="GO" id="GO:0009055">
    <property type="term" value="F:electron transfer activity"/>
    <property type="evidence" value="ECO:0007669"/>
    <property type="project" value="InterPro"/>
</dbReference>
<evidence type="ECO:0000313" key="8">
    <source>
        <dbReference type="Proteomes" id="UP000663859"/>
    </source>
</evidence>
<feature type="transmembrane region" description="Helical" evidence="5">
    <location>
        <begin position="35"/>
        <end position="55"/>
    </location>
</feature>
<dbReference type="EC" id="1.7.2.5" evidence="7"/>
<comment type="caution">
    <text evidence="7">The sequence shown here is derived from an EMBL/GenBank/DDBJ whole genome shotgun (WGS) entry which is preliminary data.</text>
</comment>
<dbReference type="Pfam" id="PF00034">
    <property type="entry name" value="Cytochrom_C"/>
    <property type="match status" value="1"/>
</dbReference>
<keyword evidence="2 4" id="KW-0479">Metal-binding</keyword>
<keyword evidence="5" id="KW-0812">Transmembrane</keyword>
<evidence type="ECO:0000256" key="4">
    <source>
        <dbReference type="PROSITE-ProRule" id="PRU00433"/>
    </source>
</evidence>
<feature type="transmembrane region" description="Helical" evidence="5">
    <location>
        <begin position="6"/>
        <end position="23"/>
    </location>
</feature>
<evidence type="ECO:0000256" key="1">
    <source>
        <dbReference type="ARBA" id="ARBA00022617"/>
    </source>
</evidence>
<reference evidence="7" key="1">
    <citation type="submission" date="2021-02" db="EMBL/GenBank/DDBJ databases">
        <authorList>
            <person name="Cremers G."/>
            <person name="Picone N."/>
        </authorList>
    </citation>
    <scope>NUCLEOTIDE SEQUENCE</scope>
    <source>
        <strain evidence="7">PQ17</strain>
    </source>
</reference>
<organism evidence="7 8">
    <name type="scientific">Candidatus Methylacidithermus pantelleriae</name>
    <dbReference type="NCBI Taxonomy" id="2744239"/>
    <lineage>
        <taxon>Bacteria</taxon>
        <taxon>Pseudomonadati</taxon>
        <taxon>Verrucomicrobiota</taxon>
        <taxon>Methylacidiphilae</taxon>
        <taxon>Methylacidiphilales</taxon>
        <taxon>Methylacidiphilaceae</taxon>
        <taxon>Candidatus Methylacidithermus</taxon>
    </lineage>
</organism>
<dbReference type="Gene3D" id="1.10.760.10">
    <property type="entry name" value="Cytochrome c-like domain"/>
    <property type="match status" value="1"/>
</dbReference>